<gene>
    <name evidence="2" type="ORF">FPZ45_24550</name>
</gene>
<sequence length="123" mass="14946">MILTYPELKDDVRDCFMTFHEDMKNPIKESLYATLGESEHHLEFTQTNECCIYVNYALIMIDMNEDIDFMRQRLKELLEEEHMQIYKEELQDDFDEFNADILKLKVRLPEIDDNLCSYEYEVR</sequence>
<keyword evidence="1" id="KW-0175">Coiled coil</keyword>
<evidence type="ECO:0000313" key="2">
    <source>
        <dbReference type="EMBL" id="TVX94885.1"/>
    </source>
</evidence>
<evidence type="ECO:0000313" key="3">
    <source>
        <dbReference type="Proteomes" id="UP000316330"/>
    </source>
</evidence>
<evidence type="ECO:0000256" key="1">
    <source>
        <dbReference type="SAM" id="Coils"/>
    </source>
</evidence>
<dbReference type="OrthoDB" id="2084425at2"/>
<comment type="caution">
    <text evidence="2">The sequence shown here is derived from an EMBL/GenBank/DDBJ whole genome shotgun (WGS) entry which is preliminary data.</text>
</comment>
<dbReference type="RefSeq" id="WP_144707298.1">
    <property type="nucleotide sequence ID" value="NZ_VNJJ01000028.1"/>
</dbReference>
<protein>
    <submittedName>
        <fullName evidence="2">Uncharacterized protein</fullName>
    </submittedName>
</protein>
<dbReference type="EMBL" id="VNJJ01000028">
    <property type="protein sequence ID" value="TVX94885.1"/>
    <property type="molecule type" value="Genomic_DNA"/>
</dbReference>
<feature type="coiled-coil region" evidence="1">
    <location>
        <begin position="60"/>
        <end position="107"/>
    </location>
</feature>
<name>A0A559J4S0_9BACL</name>
<organism evidence="2 3">
    <name type="scientific">Cohnella terricola</name>
    <dbReference type="NCBI Taxonomy" id="1289167"/>
    <lineage>
        <taxon>Bacteria</taxon>
        <taxon>Bacillati</taxon>
        <taxon>Bacillota</taxon>
        <taxon>Bacilli</taxon>
        <taxon>Bacillales</taxon>
        <taxon>Paenibacillaceae</taxon>
        <taxon>Cohnella</taxon>
    </lineage>
</organism>
<dbReference type="AlphaFoldDB" id="A0A559J4S0"/>
<dbReference type="Proteomes" id="UP000316330">
    <property type="component" value="Unassembled WGS sequence"/>
</dbReference>
<reference evidence="2 3" key="1">
    <citation type="submission" date="2019-07" db="EMBL/GenBank/DDBJ databases">
        <authorList>
            <person name="Kim J."/>
        </authorList>
    </citation>
    <scope>NUCLEOTIDE SEQUENCE [LARGE SCALE GENOMIC DNA]</scope>
    <source>
        <strain evidence="2 3">G13</strain>
    </source>
</reference>
<accession>A0A559J4S0</accession>
<proteinExistence type="predicted"/>
<keyword evidence="3" id="KW-1185">Reference proteome</keyword>